<evidence type="ECO:0000313" key="5">
    <source>
        <dbReference type="EMBL" id="CUN79627.1"/>
    </source>
</evidence>
<evidence type="ECO:0000256" key="2">
    <source>
        <dbReference type="ARBA" id="ARBA00022801"/>
    </source>
</evidence>
<evidence type="ECO:0000256" key="1">
    <source>
        <dbReference type="ARBA" id="ARBA00006153"/>
    </source>
</evidence>
<comment type="cofactor">
    <cofactor evidence="3">
        <name>Mn(2+)</name>
        <dbReference type="ChEBI" id="CHEBI:29035"/>
    </cofactor>
    <text evidence="3">The Mn(2+) ion enhances activity.</text>
</comment>
<dbReference type="SUPFAM" id="SSF55031">
    <property type="entry name" value="Bacterial exopeptidase dimerisation domain"/>
    <property type="match status" value="1"/>
</dbReference>
<keyword evidence="2 5" id="KW-0378">Hydrolase</keyword>
<dbReference type="Gene3D" id="3.40.630.10">
    <property type="entry name" value="Zn peptidases"/>
    <property type="match status" value="1"/>
</dbReference>
<dbReference type="GO" id="GO:0046872">
    <property type="term" value="F:metal ion binding"/>
    <property type="evidence" value="ECO:0007669"/>
    <property type="project" value="UniProtKB-KW"/>
</dbReference>
<dbReference type="InterPro" id="IPR011650">
    <property type="entry name" value="Peptidase_M20_dimer"/>
</dbReference>
<evidence type="ECO:0000256" key="3">
    <source>
        <dbReference type="PIRSR" id="PIRSR005962-1"/>
    </source>
</evidence>
<dbReference type="Gene3D" id="3.30.70.360">
    <property type="match status" value="1"/>
</dbReference>
<dbReference type="OrthoDB" id="9776731at2"/>
<dbReference type="GO" id="GO:0016787">
    <property type="term" value="F:hydrolase activity"/>
    <property type="evidence" value="ECO:0007669"/>
    <property type="project" value="UniProtKB-KW"/>
</dbReference>
<dbReference type="PANTHER" id="PTHR11014:SF63">
    <property type="entry name" value="METALLOPEPTIDASE, PUTATIVE (AFU_ORTHOLOGUE AFUA_6G09600)-RELATED"/>
    <property type="match status" value="1"/>
</dbReference>
<proteinExistence type="inferred from homology"/>
<evidence type="ECO:0000259" key="4">
    <source>
        <dbReference type="Pfam" id="PF07687"/>
    </source>
</evidence>
<gene>
    <name evidence="5" type="primary">yxeP_1</name>
    <name evidence="5" type="ORF">ERS852470_00738</name>
</gene>
<dbReference type="PIRSF" id="PIRSF005962">
    <property type="entry name" value="Pept_M20D_amidohydro"/>
    <property type="match status" value="1"/>
</dbReference>
<dbReference type="PANTHER" id="PTHR11014">
    <property type="entry name" value="PEPTIDASE M20 FAMILY MEMBER"/>
    <property type="match status" value="1"/>
</dbReference>
<feature type="binding site" evidence="3">
    <location>
        <position position="359"/>
    </location>
    <ligand>
        <name>Mn(2+)</name>
        <dbReference type="ChEBI" id="CHEBI:29035"/>
        <label>2</label>
    </ligand>
</feature>
<reference evidence="5 6" key="1">
    <citation type="submission" date="2015-09" db="EMBL/GenBank/DDBJ databases">
        <authorList>
            <consortium name="Pathogen Informatics"/>
        </authorList>
    </citation>
    <scope>NUCLEOTIDE SEQUENCE [LARGE SCALE GENOMIC DNA]</scope>
    <source>
        <strain evidence="5 6">2789STDY5834855</strain>
    </source>
</reference>
<keyword evidence="3" id="KW-0479">Metal-binding</keyword>
<dbReference type="FunFam" id="3.30.70.360:FF:000014">
    <property type="entry name" value="N-acyl-L-amino acid amidohydrolase"/>
    <property type="match status" value="1"/>
</dbReference>
<name>A0A174EYA7_9CLOT</name>
<dbReference type="SUPFAM" id="SSF53187">
    <property type="entry name" value="Zn-dependent exopeptidases"/>
    <property type="match status" value="1"/>
</dbReference>
<feature type="binding site" evidence="3">
    <location>
        <position position="159"/>
    </location>
    <ligand>
        <name>Mn(2+)</name>
        <dbReference type="ChEBI" id="CHEBI:29035"/>
        <label>2</label>
    </ligand>
</feature>
<dbReference type="GeneID" id="83011911"/>
<comment type="similarity">
    <text evidence="1">Belongs to the peptidase M20 family.</text>
</comment>
<feature type="binding site" evidence="3">
    <location>
        <position position="101"/>
    </location>
    <ligand>
        <name>Mn(2+)</name>
        <dbReference type="ChEBI" id="CHEBI:29035"/>
        <label>2</label>
    </ligand>
</feature>
<accession>A0A174EYA7</accession>
<evidence type="ECO:0000313" key="6">
    <source>
        <dbReference type="Proteomes" id="UP000095558"/>
    </source>
</evidence>
<dbReference type="Proteomes" id="UP000095558">
    <property type="component" value="Unassembled WGS sequence"/>
</dbReference>
<organism evidence="5 6">
    <name type="scientific">Clostridium disporicum</name>
    <dbReference type="NCBI Taxonomy" id="84024"/>
    <lineage>
        <taxon>Bacteria</taxon>
        <taxon>Bacillati</taxon>
        <taxon>Bacillota</taxon>
        <taxon>Clostridia</taxon>
        <taxon>Eubacteriales</taxon>
        <taxon>Clostridiaceae</taxon>
        <taxon>Clostridium</taxon>
    </lineage>
</organism>
<dbReference type="InterPro" id="IPR002933">
    <property type="entry name" value="Peptidase_M20"/>
</dbReference>
<dbReference type="AlphaFoldDB" id="A0A174EYA7"/>
<protein>
    <submittedName>
        <fullName evidence="5">Amidohydrolase</fullName>
        <ecNumber evidence="5">3.-.-.-</ecNumber>
    </submittedName>
</protein>
<feature type="binding site" evidence="3">
    <location>
        <position position="99"/>
    </location>
    <ligand>
        <name>Mn(2+)</name>
        <dbReference type="ChEBI" id="CHEBI:29035"/>
        <label>2</label>
    </ligand>
</feature>
<dbReference type="NCBIfam" id="TIGR01891">
    <property type="entry name" value="amidohydrolases"/>
    <property type="match status" value="1"/>
</dbReference>
<dbReference type="InterPro" id="IPR017439">
    <property type="entry name" value="Amidohydrolase"/>
</dbReference>
<dbReference type="RefSeq" id="WP_042398097.1">
    <property type="nucleotide sequence ID" value="NZ_CYYT01000017.1"/>
</dbReference>
<dbReference type="EMBL" id="CYZV01000006">
    <property type="protein sequence ID" value="CUN79627.1"/>
    <property type="molecule type" value="Genomic_DNA"/>
</dbReference>
<dbReference type="InterPro" id="IPR036264">
    <property type="entry name" value="Bact_exopeptidase_dim_dom"/>
</dbReference>
<dbReference type="EC" id="3.-.-.-" evidence="5"/>
<keyword evidence="3" id="KW-0464">Manganese</keyword>
<feature type="domain" description="Peptidase M20 dimerisation" evidence="4">
    <location>
        <begin position="182"/>
        <end position="276"/>
    </location>
</feature>
<feature type="binding site" evidence="3">
    <location>
        <position position="135"/>
    </location>
    <ligand>
        <name>Mn(2+)</name>
        <dbReference type="ChEBI" id="CHEBI:29035"/>
        <label>2</label>
    </ligand>
</feature>
<sequence length="404" mass="44739">MDIVKETKLIGNYLIGLRKDFHKYPELSMQEHRTSRKIKEELDKINVKYEEGIRTEVVATIGHGEGKVIALRADMDALRIKENTGVRYQSENEGVMHACGHDAHMASLLGAAMILKKYENDIPGKIVLIFQPGEECSSGARLISEHGYIDEVEEIFGLHVFGDIECGKISIEEGPRMAASNKFTIKITGKSGHAGKPQQCIDATIVCAAIVMNLQSIISREIDPLNSAVVTIGHIKSGETHNIISGEAFIEGTIRCFNASTTKHIQTSIKRIAYSTAIAYGATASVEYDISHHPAVINDPKVTKTALDAAKKIFDEKDIIKVPRMMLGEDFSVYQKRIPGVFVFVGAGNEEIGRDYPNHNDKFNIDEKAVLISTQLYVAFALESLGGEEKKQHSNQKLKEEVWN</sequence>
<dbReference type="Pfam" id="PF07687">
    <property type="entry name" value="M20_dimer"/>
    <property type="match status" value="1"/>
</dbReference>
<dbReference type="Pfam" id="PF01546">
    <property type="entry name" value="Peptidase_M20"/>
    <property type="match status" value="1"/>
</dbReference>